<keyword evidence="1" id="KW-0805">Transcription regulation</keyword>
<accession>A0A317EJ33</accession>
<dbReference type="InterPro" id="IPR011711">
    <property type="entry name" value="GntR_C"/>
</dbReference>
<name>A0A317EJ33_9PROT</name>
<protein>
    <submittedName>
        <fullName evidence="5">FadR family transcriptional regulator</fullName>
    </submittedName>
</protein>
<dbReference type="PANTHER" id="PTHR43537:SF5">
    <property type="entry name" value="UXU OPERON TRANSCRIPTIONAL REGULATOR"/>
    <property type="match status" value="1"/>
</dbReference>
<keyword evidence="6" id="KW-1185">Reference proteome</keyword>
<dbReference type="Pfam" id="PF07729">
    <property type="entry name" value="FCD"/>
    <property type="match status" value="1"/>
</dbReference>
<dbReference type="SMART" id="SM00895">
    <property type="entry name" value="FCD"/>
    <property type="match status" value="1"/>
</dbReference>
<gene>
    <name evidence="5" type="ORF">DKG74_00155</name>
</gene>
<dbReference type="PANTHER" id="PTHR43537">
    <property type="entry name" value="TRANSCRIPTIONAL REGULATOR, GNTR FAMILY"/>
    <property type="match status" value="1"/>
</dbReference>
<dbReference type="AlphaFoldDB" id="A0A317EJ33"/>
<organism evidence="5 6">
    <name type="scientific">Zavarzinia aquatilis</name>
    <dbReference type="NCBI Taxonomy" id="2211142"/>
    <lineage>
        <taxon>Bacteria</taxon>
        <taxon>Pseudomonadati</taxon>
        <taxon>Pseudomonadota</taxon>
        <taxon>Alphaproteobacteria</taxon>
        <taxon>Rhodospirillales</taxon>
        <taxon>Zavarziniaceae</taxon>
        <taxon>Zavarzinia</taxon>
    </lineage>
</organism>
<dbReference type="InterPro" id="IPR000524">
    <property type="entry name" value="Tscrpt_reg_HTH_GntR"/>
</dbReference>
<reference evidence="5 6" key="1">
    <citation type="submission" date="2018-05" db="EMBL/GenBank/DDBJ databases">
        <title>Zavarzinia sp. HR-AS.</title>
        <authorList>
            <person name="Lee Y."/>
            <person name="Jeon C.O."/>
        </authorList>
    </citation>
    <scope>NUCLEOTIDE SEQUENCE [LARGE SCALE GENOMIC DNA]</scope>
    <source>
        <strain evidence="5 6">HR-AS</strain>
    </source>
</reference>
<proteinExistence type="predicted"/>
<dbReference type="EMBL" id="QGLE01000001">
    <property type="protein sequence ID" value="PWR25433.1"/>
    <property type="molecule type" value="Genomic_DNA"/>
</dbReference>
<dbReference type="PROSITE" id="PS50949">
    <property type="entry name" value="HTH_GNTR"/>
    <property type="match status" value="1"/>
</dbReference>
<feature type="domain" description="HTH gntR-type" evidence="4">
    <location>
        <begin position="1"/>
        <end position="64"/>
    </location>
</feature>
<keyword evidence="2" id="KW-0238">DNA-binding</keyword>
<dbReference type="InterPro" id="IPR036390">
    <property type="entry name" value="WH_DNA-bd_sf"/>
</dbReference>
<keyword evidence="3" id="KW-0804">Transcription</keyword>
<dbReference type="InterPro" id="IPR008920">
    <property type="entry name" value="TF_FadR/GntR_C"/>
</dbReference>
<sequence length="238" mass="27075">MEQIKRCIQLGLFLPGEKLPPERVLAERLSVSRSTIREAVRLLQDSGLIEVRRGATGGLVVRDSQVEDPVELRAWIRRQRAHLNELMDFRLVIEGAAAELAACRRTDDDLARLEAAMQRMEQCKISDLNRVESAQVFNAADTEFHMEIALAARNSMLAKAVEDIRREMFLPFGGYFIQSRKDADIYHRHIFDAIFDRDDERARAMMQRHIDSTKKAIIAFLEEDAVLLRGSRDAGAGP</sequence>
<dbReference type="SUPFAM" id="SSF48008">
    <property type="entry name" value="GntR ligand-binding domain-like"/>
    <property type="match status" value="1"/>
</dbReference>
<dbReference type="CDD" id="cd07377">
    <property type="entry name" value="WHTH_GntR"/>
    <property type="match status" value="1"/>
</dbReference>
<dbReference type="SMART" id="SM00345">
    <property type="entry name" value="HTH_GNTR"/>
    <property type="match status" value="1"/>
</dbReference>
<dbReference type="Pfam" id="PF00392">
    <property type="entry name" value="GntR"/>
    <property type="match status" value="1"/>
</dbReference>
<dbReference type="GO" id="GO:0003677">
    <property type="term" value="F:DNA binding"/>
    <property type="evidence" value="ECO:0007669"/>
    <property type="project" value="UniProtKB-KW"/>
</dbReference>
<evidence type="ECO:0000313" key="5">
    <source>
        <dbReference type="EMBL" id="PWR25433.1"/>
    </source>
</evidence>
<evidence type="ECO:0000256" key="3">
    <source>
        <dbReference type="ARBA" id="ARBA00023163"/>
    </source>
</evidence>
<evidence type="ECO:0000259" key="4">
    <source>
        <dbReference type="PROSITE" id="PS50949"/>
    </source>
</evidence>
<evidence type="ECO:0000256" key="2">
    <source>
        <dbReference type="ARBA" id="ARBA00023125"/>
    </source>
</evidence>
<dbReference type="Proteomes" id="UP000245461">
    <property type="component" value="Unassembled WGS sequence"/>
</dbReference>
<dbReference type="Gene3D" id="1.10.10.10">
    <property type="entry name" value="Winged helix-like DNA-binding domain superfamily/Winged helix DNA-binding domain"/>
    <property type="match status" value="1"/>
</dbReference>
<comment type="caution">
    <text evidence="5">The sequence shown here is derived from an EMBL/GenBank/DDBJ whole genome shotgun (WGS) entry which is preliminary data.</text>
</comment>
<evidence type="ECO:0000256" key="1">
    <source>
        <dbReference type="ARBA" id="ARBA00023015"/>
    </source>
</evidence>
<dbReference type="InterPro" id="IPR036388">
    <property type="entry name" value="WH-like_DNA-bd_sf"/>
</dbReference>
<dbReference type="Gene3D" id="1.20.120.530">
    <property type="entry name" value="GntR ligand-binding domain-like"/>
    <property type="match status" value="1"/>
</dbReference>
<dbReference type="GO" id="GO:0003700">
    <property type="term" value="F:DNA-binding transcription factor activity"/>
    <property type="evidence" value="ECO:0007669"/>
    <property type="project" value="InterPro"/>
</dbReference>
<dbReference type="PRINTS" id="PR00035">
    <property type="entry name" value="HTHGNTR"/>
</dbReference>
<dbReference type="SUPFAM" id="SSF46785">
    <property type="entry name" value="Winged helix' DNA-binding domain"/>
    <property type="match status" value="1"/>
</dbReference>
<evidence type="ECO:0000313" key="6">
    <source>
        <dbReference type="Proteomes" id="UP000245461"/>
    </source>
</evidence>